<sequence length="228" mass="26446">MGISDIGNTFMMYLMLRTQYFRELIYNHLGPQNAFSFLCTTGYQFFNDTQKYFIAIIALNRFTVVVLPKLWKNKVCVLVIFAIYTVNIAFNVVIEIVAPSLMRLEEGRLVCRMASQTVYDGHLQFNIYLTISSGVSLCCLYAVIIASLIWNRKKLRGSSVQNTRFYNIEFKLTLCVLFHVFFLAVDAFSTAMMFVIRFKVTYCSNCVDFRECFRNTSLQLSTSSFRIF</sequence>
<feature type="transmembrane region" description="Helical" evidence="1">
    <location>
        <begin position="52"/>
        <end position="68"/>
    </location>
</feature>
<proteinExistence type="predicted"/>
<reference evidence="2 3" key="1">
    <citation type="journal article" date="2015" name="Genome Biol.">
        <title>Comparative genomics of Steinernema reveals deeply conserved gene regulatory networks.</title>
        <authorList>
            <person name="Dillman A.R."/>
            <person name="Macchietto M."/>
            <person name="Porter C.F."/>
            <person name="Rogers A."/>
            <person name="Williams B."/>
            <person name="Antoshechkin I."/>
            <person name="Lee M.M."/>
            <person name="Goodwin Z."/>
            <person name="Lu X."/>
            <person name="Lewis E.E."/>
            <person name="Goodrich-Blair H."/>
            <person name="Stock S.P."/>
            <person name="Adams B.J."/>
            <person name="Sternberg P.W."/>
            <person name="Mortazavi A."/>
        </authorList>
    </citation>
    <scope>NUCLEOTIDE SEQUENCE [LARGE SCALE GENOMIC DNA]</scope>
    <source>
        <strain evidence="2 3">ALL</strain>
    </source>
</reference>
<protein>
    <recommendedName>
        <fullName evidence="4">G-protein coupled receptors family 1 profile domain-containing protein</fullName>
    </recommendedName>
</protein>
<dbReference type="Proteomes" id="UP000298663">
    <property type="component" value="Unassembled WGS sequence"/>
</dbReference>
<organism evidence="2 3">
    <name type="scientific">Steinernema carpocapsae</name>
    <name type="common">Entomopathogenic nematode</name>
    <dbReference type="NCBI Taxonomy" id="34508"/>
    <lineage>
        <taxon>Eukaryota</taxon>
        <taxon>Metazoa</taxon>
        <taxon>Ecdysozoa</taxon>
        <taxon>Nematoda</taxon>
        <taxon>Chromadorea</taxon>
        <taxon>Rhabditida</taxon>
        <taxon>Tylenchina</taxon>
        <taxon>Panagrolaimomorpha</taxon>
        <taxon>Strongyloidoidea</taxon>
        <taxon>Steinernematidae</taxon>
        <taxon>Steinernema</taxon>
    </lineage>
</organism>
<evidence type="ECO:0008006" key="4">
    <source>
        <dbReference type="Google" id="ProtNLM"/>
    </source>
</evidence>
<keyword evidence="1" id="KW-0472">Membrane</keyword>
<accession>A0A4U5NXV0</accession>
<keyword evidence="3" id="KW-1185">Reference proteome</keyword>
<name>A0A4U5NXV0_STECR</name>
<feature type="transmembrane region" description="Helical" evidence="1">
    <location>
        <begin position="75"/>
        <end position="94"/>
    </location>
</feature>
<dbReference type="EMBL" id="AZBU02000003">
    <property type="protein sequence ID" value="TKR88398.1"/>
    <property type="molecule type" value="Genomic_DNA"/>
</dbReference>
<evidence type="ECO:0000313" key="2">
    <source>
        <dbReference type="EMBL" id="TKR88398.1"/>
    </source>
</evidence>
<evidence type="ECO:0000313" key="3">
    <source>
        <dbReference type="Proteomes" id="UP000298663"/>
    </source>
</evidence>
<comment type="caution">
    <text evidence="2">The sequence shown here is derived from an EMBL/GenBank/DDBJ whole genome shotgun (WGS) entry which is preliminary data.</text>
</comment>
<feature type="transmembrane region" description="Helical" evidence="1">
    <location>
        <begin position="172"/>
        <end position="196"/>
    </location>
</feature>
<keyword evidence="1" id="KW-0812">Transmembrane</keyword>
<feature type="transmembrane region" description="Helical" evidence="1">
    <location>
        <begin position="127"/>
        <end position="151"/>
    </location>
</feature>
<reference evidence="2 3" key="2">
    <citation type="journal article" date="2019" name="G3 (Bethesda)">
        <title>Hybrid Assembly of the Genome of the Entomopathogenic Nematode Steinernema carpocapsae Identifies the X-Chromosome.</title>
        <authorList>
            <person name="Serra L."/>
            <person name="Macchietto M."/>
            <person name="Macias-Munoz A."/>
            <person name="McGill C.J."/>
            <person name="Rodriguez I.M."/>
            <person name="Rodriguez B."/>
            <person name="Murad R."/>
            <person name="Mortazavi A."/>
        </authorList>
    </citation>
    <scope>NUCLEOTIDE SEQUENCE [LARGE SCALE GENOMIC DNA]</scope>
    <source>
        <strain evidence="2 3">ALL</strain>
    </source>
</reference>
<keyword evidence="1" id="KW-1133">Transmembrane helix</keyword>
<evidence type="ECO:0000256" key="1">
    <source>
        <dbReference type="SAM" id="Phobius"/>
    </source>
</evidence>
<gene>
    <name evidence="2" type="ORF">L596_012651</name>
</gene>
<dbReference type="AlphaFoldDB" id="A0A4U5NXV0"/>